<dbReference type="EMBL" id="CAJEWN010000296">
    <property type="protein sequence ID" value="CAD2177361.1"/>
    <property type="molecule type" value="Genomic_DNA"/>
</dbReference>
<accession>A0A6V7VT56</accession>
<sequence>MNSAANPFLQNLSQNPQLLTQLTSNPQFRQVMQQMIQQQMIQQAKGGPSTSSGSGKK</sequence>
<protein>
    <submittedName>
        <fullName evidence="2">Uncharacterized protein</fullName>
    </submittedName>
</protein>
<feature type="region of interest" description="Disordered" evidence="1">
    <location>
        <begin position="38"/>
        <end position="57"/>
    </location>
</feature>
<reference evidence="2 3" key="1">
    <citation type="submission" date="2020-08" db="EMBL/GenBank/DDBJ databases">
        <authorList>
            <person name="Koutsovoulos G."/>
            <person name="Danchin GJ E."/>
        </authorList>
    </citation>
    <scope>NUCLEOTIDE SEQUENCE [LARGE SCALE GENOMIC DNA]</scope>
</reference>
<proteinExistence type="predicted"/>
<gene>
    <name evidence="2" type="ORF">MENT_LOCUS29233</name>
</gene>
<evidence type="ECO:0000256" key="1">
    <source>
        <dbReference type="SAM" id="MobiDB-lite"/>
    </source>
</evidence>
<dbReference type="Proteomes" id="UP000580250">
    <property type="component" value="Unassembled WGS sequence"/>
</dbReference>
<name>A0A6V7VT56_MELEN</name>
<evidence type="ECO:0000313" key="2">
    <source>
        <dbReference type="EMBL" id="CAD2177361.1"/>
    </source>
</evidence>
<dbReference type="AlphaFoldDB" id="A0A6V7VT56"/>
<organism evidence="2 3">
    <name type="scientific">Meloidogyne enterolobii</name>
    <name type="common">Root-knot nematode worm</name>
    <name type="synonym">Meloidogyne mayaguensis</name>
    <dbReference type="NCBI Taxonomy" id="390850"/>
    <lineage>
        <taxon>Eukaryota</taxon>
        <taxon>Metazoa</taxon>
        <taxon>Ecdysozoa</taxon>
        <taxon>Nematoda</taxon>
        <taxon>Chromadorea</taxon>
        <taxon>Rhabditida</taxon>
        <taxon>Tylenchina</taxon>
        <taxon>Tylenchomorpha</taxon>
        <taxon>Tylenchoidea</taxon>
        <taxon>Meloidogynidae</taxon>
        <taxon>Meloidogyninae</taxon>
        <taxon>Meloidogyne</taxon>
    </lineage>
</organism>
<dbReference type="Gene3D" id="1.10.260.100">
    <property type="match status" value="1"/>
</dbReference>
<comment type="caution">
    <text evidence="2">The sequence shown here is derived from an EMBL/GenBank/DDBJ whole genome shotgun (WGS) entry which is preliminary data.</text>
</comment>
<evidence type="ECO:0000313" key="3">
    <source>
        <dbReference type="Proteomes" id="UP000580250"/>
    </source>
</evidence>